<organism evidence="17 18">
    <name type="scientific">Parvularcula dongshanensis</name>
    <dbReference type="NCBI Taxonomy" id="1173995"/>
    <lineage>
        <taxon>Bacteria</taxon>
        <taxon>Pseudomonadati</taxon>
        <taxon>Pseudomonadota</taxon>
        <taxon>Alphaproteobacteria</taxon>
        <taxon>Parvularculales</taxon>
        <taxon>Parvularculaceae</taxon>
        <taxon>Parvularcula</taxon>
    </lineage>
</organism>
<dbReference type="GO" id="GO:0005524">
    <property type="term" value="F:ATP binding"/>
    <property type="evidence" value="ECO:0007669"/>
    <property type="project" value="UniProtKB-KW"/>
</dbReference>
<dbReference type="InterPro" id="IPR011006">
    <property type="entry name" value="CheY-like_superfamily"/>
</dbReference>
<dbReference type="PRINTS" id="PR00344">
    <property type="entry name" value="BCTRLSENSOR"/>
</dbReference>
<dbReference type="PANTHER" id="PTHR45339">
    <property type="entry name" value="HYBRID SIGNAL TRANSDUCTION HISTIDINE KINASE J"/>
    <property type="match status" value="1"/>
</dbReference>
<dbReference type="CDD" id="cd00156">
    <property type="entry name" value="REC"/>
    <property type="match status" value="1"/>
</dbReference>
<dbReference type="PANTHER" id="PTHR45339:SF1">
    <property type="entry name" value="HYBRID SIGNAL TRANSDUCTION HISTIDINE KINASE J"/>
    <property type="match status" value="1"/>
</dbReference>
<accession>A0A840I2C5</accession>
<feature type="transmembrane region" description="Helical" evidence="13">
    <location>
        <begin position="13"/>
        <end position="38"/>
    </location>
</feature>
<dbReference type="InterPro" id="IPR033417">
    <property type="entry name" value="CHASE8"/>
</dbReference>
<dbReference type="GO" id="GO:0000155">
    <property type="term" value="F:phosphorelay sensor kinase activity"/>
    <property type="evidence" value="ECO:0007669"/>
    <property type="project" value="InterPro"/>
</dbReference>
<dbReference type="Pfam" id="PF00672">
    <property type="entry name" value="HAMP"/>
    <property type="match status" value="1"/>
</dbReference>
<dbReference type="Pfam" id="PF17152">
    <property type="entry name" value="CHASE8"/>
    <property type="match status" value="1"/>
</dbReference>
<evidence type="ECO:0000256" key="1">
    <source>
        <dbReference type="ARBA" id="ARBA00000085"/>
    </source>
</evidence>
<dbReference type="SMART" id="SM00448">
    <property type="entry name" value="REC"/>
    <property type="match status" value="2"/>
</dbReference>
<gene>
    <name evidence="17" type="ORF">GGQ59_000985</name>
</gene>
<evidence type="ECO:0000256" key="7">
    <source>
        <dbReference type="ARBA" id="ARBA00022777"/>
    </source>
</evidence>
<dbReference type="EMBL" id="JACHOB010000001">
    <property type="protein sequence ID" value="MBB4658485.1"/>
    <property type="molecule type" value="Genomic_DNA"/>
</dbReference>
<dbReference type="AlphaFoldDB" id="A0A840I2C5"/>
<keyword evidence="8" id="KW-0067">ATP-binding</keyword>
<dbReference type="SMART" id="SM00388">
    <property type="entry name" value="HisKA"/>
    <property type="match status" value="1"/>
</dbReference>
<dbReference type="InterPro" id="IPR001789">
    <property type="entry name" value="Sig_transdc_resp-reg_receiver"/>
</dbReference>
<feature type="domain" description="HAMP" evidence="16">
    <location>
        <begin position="183"/>
        <end position="236"/>
    </location>
</feature>
<evidence type="ECO:0000313" key="17">
    <source>
        <dbReference type="EMBL" id="MBB4658485.1"/>
    </source>
</evidence>
<dbReference type="SUPFAM" id="SSF158472">
    <property type="entry name" value="HAMP domain-like"/>
    <property type="match status" value="1"/>
</dbReference>
<dbReference type="InterPro" id="IPR005467">
    <property type="entry name" value="His_kinase_dom"/>
</dbReference>
<dbReference type="InterPro" id="IPR036890">
    <property type="entry name" value="HATPase_C_sf"/>
</dbReference>
<feature type="domain" description="Response regulatory" evidence="15">
    <location>
        <begin position="507"/>
        <end position="626"/>
    </location>
</feature>
<evidence type="ECO:0000256" key="12">
    <source>
        <dbReference type="PROSITE-ProRule" id="PRU00169"/>
    </source>
</evidence>
<name>A0A840I2C5_9PROT</name>
<keyword evidence="13" id="KW-0812">Transmembrane</keyword>
<comment type="caution">
    <text evidence="17">The sequence shown here is derived from an EMBL/GenBank/DDBJ whole genome shotgun (WGS) entry which is preliminary data.</text>
</comment>
<keyword evidence="7 17" id="KW-0418">Kinase</keyword>
<dbReference type="InterPro" id="IPR004358">
    <property type="entry name" value="Sig_transdc_His_kin-like_C"/>
</dbReference>
<dbReference type="GO" id="GO:0016020">
    <property type="term" value="C:membrane"/>
    <property type="evidence" value="ECO:0007669"/>
    <property type="project" value="UniProtKB-SubCell"/>
</dbReference>
<evidence type="ECO:0000259" key="15">
    <source>
        <dbReference type="PROSITE" id="PS50110"/>
    </source>
</evidence>
<dbReference type="Pfam" id="PF00512">
    <property type="entry name" value="HisKA"/>
    <property type="match status" value="1"/>
</dbReference>
<keyword evidence="4 12" id="KW-0597">Phosphoprotein</keyword>
<protein>
    <recommendedName>
        <fullName evidence="11">Sensory/regulatory protein RpfC</fullName>
        <ecNumber evidence="3">2.7.13.3</ecNumber>
    </recommendedName>
</protein>
<evidence type="ECO:0000259" key="14">
    <source>
        <dbReference type="PROSITE" id="PS50109"/>
    </source>
</evidence>
<evidence type="ECO:0000256" key="9">
    <source>
        <dbReference type="ARBA" id="ARBA00023012"/>
    </source>
</evidence>
<dbReference type="InterPro" id="IPR003661">
    <property type="entry name" value="HisK_dim/P_dom"/>
</dbReference>
<evidence type="ECO:0000256" key="10">
    <source>
        <dbReference type="ARBA" id="ARBA00064003"/>
    </source>
</evidence>
<dbReference type="FunFam" id="1.10.287.130:FF:000002">
    <property type="entry name" value="Two-component osmosensing histidine kinase"/>
    <property type="match status" value="1"/>
</dbReference>
<evidence type="ECO:0000256" key="11">
    <source>
        <dbReference type="ARBA" id="ARBA00068150"/>
    </source>
</evidence>
<dbReference type="CDD" id="cd06225">
    <property type="entry name" value="HAMP"/>
    <property type="match status" value="1"/>
</dbReference>
<evidence type="ECO:0000256" key="6">
    <source>
        <dbReference type="ARBA" id="ARBA00022741"/>
    </source>
</evidence>
<comment type="subcellular location">
    <subcellularLocation>
        <location evidence="2">Membrane</location>
    </subcellularLocation>
</comment>
<dbReference type="InterPro" id="IPR003660">
    <property type="entry name" value="HAMP_dom"/>
</dbReference>
<dbReference type="CDD" id="cd00082">
    <property type="entry name" value="HisKA"/>
    <property type="match status" value="1"/>
</dbReference>
<dbReference type="PROSITE" id="PS50110">
    <property type="entry name" value="RESPONSE_REGULATORY"/>
    <property type="match status" value="2"/>
</dbReference>
<feature type="domain" description="Histidine kinase" evidence="14">
    <location>
        <begin position="269"/>
        <end position="489"/>
    </location>
</feature>
<evidence type="ECO:0000256" key="4">
    <source>
        <dbReference type="ARBA" id="ARBA00022553"/>
    </source>
</evidence>
<dbReference type="RefSeq" id="WP_183816349.1">
    <property type="nucleotide sequence ID" value="NZ_JACHOB010000001.1"/>
</dbReference>
<evidence type="ECO:0000313" key="18">
    <source>
        <dbReference type="Proteomes" id="UP000563524"/>
    </source>
</evidence>
<keyword evidence="5" id="KW-0808">Transferase</keyword>
<dbReference type="Gene3D" id="6.10.340.10">
    <property type="match status" value="1"/>
</dbReference>
<dbReference type="Gene3D" id="3.40.50.2300">
    <property type="match status" value="2"/>
</dbReference>
<dbReference type="FunFam" id="3.30.565.10:FF:000010">
    <property type="entry name" value="Sensor histidine kinase RcsC"/>
    <property type="match status" value="1"/>
</dbReference>
<comment type="catalytic activity">
    <reaction evidence="1">
        <text>ATP + protein L-histidine = ADP + protein N-phospho-L-histidine.</text>
        <dbReference type="EC" id="2.7.13.3"/>
    </reaction>
</comment>
<keyword evidence="9" id="KW-0902">Two-component regulatory system</keyword>
<dbReference type="Pfam" id="PF00072">
    <property type="entry name" value="Response_reg"/>
    <property type="match status" value="2"/>
</dbReference>
<dbReference type="CDD" id="cd17546">
    <property type="entry name" value="REC_hyHK_CKI1_RcsC-like"/>
    <property type="match status" value="1"/>
</dbReference>
<dbReference type="Gene3D" id="1.10.287.130">
    <property type="match status" value="1"/>
</dbReference>
<dbReference type="PROSITE" id="PS50885">
    <property type="entry name" value="HAMP"/>
    <property type="match status" value="1"/>
</dbReference>
<evidence type="ECO:0000259" key="16">
    <source>
        <dbReference type="PROSITE" id="PS50885"/>
    </source>
</evidence>
<evidence type="ECO:0000256" key="8">
    <source>
        <dbReference type="ARBA" id="ARBA00022840"/>
    </source>
</evidence>
<evidence type="ECO:0000256" key="3">
    <source>
        <dbReference type="ARBA" id="ARBA00012438"/>
    </source>
</evidence>
<dbReference type="EC" id="2.7.13.3" evidence="3"/>
<evidence type="ECO:0000256" key="13">
    <source>
        <dbReference type="SAM" id="Phobius"/>
    </source>
</evidence>
<keyword evidence="13" id="KW-1133">Transmembrane helix</keyword>
<dbReference type="CDD" id="cd16922">
    <property type="entry name" value="HATPase_EvgS-ArcB-TorS-like"/>
    <property type="match status" value="1"/>
</dbReference>
<dbReference type="SUPFAM" id="SSF47384">
    <property type="entry name" value="Homodimeric domain of signal transducing histidine kinase"/>
    <property type="match status" value="1"/>
</dbReference>
<keyword evidence="13" id="KW-0472">Membrane</keyword>
<dbReference type="SMART" id="SM00304">
    <property type="entry name" value="HAMP"/>
    <property type="match status" value="1"/>
</dbReference>
<reference evidence="17 18" key="1">
    <citation type="submission" date="2020-08" db="EMBL/GenBank/DDBJ databases">
        <title>Genomic Encyclopedia of Type Strains, Phase IV (KMG-IV): sequencing the most valuable type-strain genomes for metagenomic binning, comparative biology and taxonomic classification.</title>
        <authorList>
            <person name="Goeker M."/>
        </authorList>
    </citation>
    <scope>NUCLEOTIDE SEQUENCE [LARGE SCALE GENOMIC DNA]</scope>
    <source>
        <strain evidence="17 18">DSM 102850</strain>
    </source>
</reference>
<dbReference type="Pfam" id="PF02518">
    <property type="entry name" value="HATPase_c"/>
    <property type="match status" value="1"/>
</dbReference>
<feature type="modified residue" description="4-aspartylphosphate" evidence="12">
    <location>
        <position position="559"/>
    </location>
</feature>
<dbReference type="InterPro" id="IPR036097">
    <property type="entry name" value="HisK_dim/P_sf"/>
</dbReference>
<dbReference type="SUPFAM" id="SSF52172">
    <property type="entry name" value="CheY-like"/>
    <property type="match status" value="2"/>
</dbReference>
<feature type="domain" description="Response regulatory" evidence="15">
    <location>
        <begin position="660"/>
        <end position="779"/>
    </location>
</feature>
<dbReference type="PROSITE" id="PS50109">
    <property type="entry name" value="HIS_KIN"/>
    <property type="match status" value="1"/>
</dbReference>
<dbReference type="Gene3D" id="3.30.565.10">
    <property type="entry name" value="Histidine kinase-like ATPase, C-terminal domain"/>
    <property type="match status" value="1"/>
</dbReference>
<dbReference type="SUPFAM" id="SSF55874">
    <property type="entry name" value="ATPase domain of HSP90 chaperone/DNA topoisomerase II/histidine kinase"/>
    <property type="match status" value="1"/>
</dbReference>
<evidence type="ECO:0000256" key="2">
    <source>
        <dbReference type="ARBA" id="ARBA00004370"/>
    </source>
</evidence>
<dbReference type="Proteomes" id="UP000563524">
    <property type="component" value="Unassembled WGS sequence"/>
</dbReference>
<keyword evidence="6" id="KW-0547">Nucleotide-binding</keyword>
<evidence type="ECO:0000256" key="5">
    <source>
        <dbReference type="ARBA" id="ARBA00022679"/>
    </source>
</evidence>
<comment type="subunit">
    <text evidence="10">At low DSF concentrations, interacts with RpfF.</text>
</comment>
<proteinExistence type="predicted"/>
<dbReference type="InterPro" id="IPR003594">
    <property type="entry name" value="HATPase_dom"/>
</dbReference>
<sequence>MSWLSRISIRGKITFGIVGTTIFVLFVASASFVGYEAATFERDLVRERTELARVTASNISAAVVFDDVLAIEENLGAFEEISDITNAAVLTPAGTLIAAYHQEGRPLTPPQALPVGAEGAARVGGTVVVQAPVRIGDEVLAALQLTVSKERLGERVGQYIEIASAVLLVAIVVAWVLSSLVARAIVRPIQALTDATADIRDLKDYSRLVDVKSQDEVGLLALGFNAMIGEVKRRDETLEETVRQRTLELRTSMEKAEAASKAKSEFLANMSHEIRTPMNGVLGMAEVLLDTPLDSHQRELAGIIMSSGTSLVTIINDILDFSKIEAGKFELSPSPFNLHTAIEDVVSLVSGRAREKDLEIVVRYQPGLPEHLVGDGGRLRQVITNLVGNAVKFTDKGHVLVEVTGSDEGERAALRLSVTDTGIGIPADKLDRIFEKFEQVDGSSSRRYEGTGLGLAISRSIVELAGGTLKAESELGRGSTFYFDIALPVDAAGAANGKVAASIGGVRVLVVDDNEVNRRILREQLTTWGAEVVAAPSGPEALSVLRGMGASPPDLIVTDYQMPGMNGEAFAEAVKARPESADVPIIMLSSVNEAQSASSREQKRFAAWLVKPIRTTLLIDALAQALSETARTTAGELREVVRKATEPAPRPKPADVVALDLLIAEDNVVNQMVLTNMLADQGHEIEIACNGRIAVERYKAKRPDIVIMDVSMPEMDGIEATRAIRGHEAEAKLPRTPIIAATAHVMNEDKDRCRAAGMDDYISKPIKRDAIIAVIAKWSPTVDKEKRRA</sequence>
<dbReference type="SMART" id="SM00387">
    <property type="entry name" value="HATPase_c"/>
    <property type="match status" value="1"/>
</dbReference>
<keyword evidence="18" id="KW-1185">Reference proteome</keyword>
<feature type="modified residue" description="4-aspartylphosphate" evidence="12">
    <location>
        <position position="709"/>
    </location>
</feature>